<evidence type="ECO:0000256" key="3">
    <source>
        <dbReference type="ARBA" id="ARBA00022525"/>
    </source>
</evidence>
<keyword evidence="5" id="KW-0732">Signal</keyword>
<dbReference type="InterPro" id="IPR023828">
    <property type="entry name" value="Peptidase_S8_Ser-AS"/>
</dbReference>
<evidence type="ECO:0000256" key="1">
    <source>
        <dbReference type="ARBA" id="ARBA00011073"/>
    </source>
</evidence>
<dbReference type="PROSITE" id="PS00138">
    <property type="entry name" value="SUBTILASE_SER"/>
    <property type="match status" value="1"/>
</dbReference>
<comment type="caution">
    <text evidence="13">The sequence shown here is derived from an EMBL/GenBank/DDBJ whole genome shotgun (WGS) entry which is preliminary data.</text>
</comment>
<evidence type="ECO:0000256" key="4">
    <source>
        <dbReference type="ARBA" id="ARBA00022670"/>
    </source>
</evidence>
<evidence type="ECO:0000256" key="5">
    <source>
        <dbReference type="ARBA" id="ARBA00022729"/>
    </source>
</evidence>
<keyword evidence="2" id="KW-0134">Cell wall</keyword>
<accession>E1ICD2</accession>
<dbReference type="CDD" id="cd07474">
    <property type="entry name" value="Peptidases_S8_subtilisin_Vpr-like"/>
    <property type="match status" value="1"/>
</dbReference>
<evidence type="ECO:0000313" key="13">
    <source>
        <dbReference type="EMBL" id="EFO81127.1"/>
    </source>
</evidence>
<dbReference type="InterPro" id="IPR034213">
    <property type="entry name" value="S8_Vpr-like"/>
</dbReference>
<dbReference type="InterPro" id="IPR003137">
    <property type="entry name" value="PA_domain"/>
</dbReference>
<dbReference type="Pfam" id="PF02225">
    <property type="entry name" value="PA"/>
    <property type="match status" value="1"/>
</dbReference>
<dbReference type="AlphaFoldDB" id="E1ICD2"/>
<evidence type="ECO:0000256" key="10">
    <source>
        <dbReference type="RuleBase" id="RU003355"/>
    </source>
</evidence>
<dbReference type="PROSITE" id="PS51892">
    <property type="entry name" value="SUBTILASE"/>
    <property type="match status" value="1"/>
</dbReference>
<evidence type="ECO:0000259" key="11">
    <source>
        <dbReference type="Pfam" id="PF00082"/>
    </source>
</evidence>
<proteinExistence type="inferred from homology"/>
<evidence type="ECO:0000256" key="2">
    <source>
        <dbReference type="ARBA" id="ARBA00022512"/>
    </source>
</evidence>
<evidence type="ECO:0000259" key="12">
    <source>
        <dbReference type="Pfam" id="PF02225"/>
    </source>
</evidence>
<keyword evidence="6 9" id="KW-0378">Hydrolase</keyword>
<evidence type="ECO:0000256" key="9">
    <source>
        <dbReference type="PROSITE-ProRule" id="PRU01240"/>
    </source>
</evidence>
<feature type="active site" description="Charge relay system" evidence="8 9">
    <location>
        <position position="568"/>
    </location>
</feature>
<sequence>MLIFLSLFIIPTLPSSAQGGDRPLPSDVQSLRLDQPVSAARKLNPRFDLNAGRTEVVVQLSRVPAALMGNQSHQVAAVNTEQEALLAQINQIDPTARLLGRTQILLNALIVEMDASRLPFLAQDGRVVTINPVVNFQREQGENLPLIGATPPVQQAAAGGAGVRVAVLDSGIDYTHAALGGPGTLAAYQQAYGTGPDDPRHTSLDDLFPTAKVVGGYDFVGETWPNGPLAPDPDPIDIDGHGTHVADIIAGANGVAPAADLYAVKVCSTVSRSCSGAAILLGMEYAVDPNGDGQTDDHVDIVNMSFGSAYGEGYFDELATAVEHADLIGVLTVASAGNNGDRPYIISSPAAAPSALAVAQTHAPSARAFPLEITSPPALAGLYANTATLDWAPITTDVRGTVVSAGRACDPAILPTNLAGQIALVERGDCTVSAKVAHVSAAGAIGVLVALSGPGDALSFTNTGECPSPANGTCAPALVITWNDANRIRSALGSTGVSVSLAQRNTIPLVGSVVGSSSRGPSSGEAFPWNPFNYQYGQLVKPEIAAPGNTISAVAGSGSATAPFGGTSSAAPLVSGAAALLIANSSEITPPFEIKARLMNSAETAISLNPATAPGVLAPITRIGNGELRIDRALASDTAAWEFLGSAAALSFGTLDVSQEQMIIYRVIEVKNYTDQPITYQIDSTFRYADDAENGAVQVRPLRRRIEVPAYLSRYFRVELQIDATKLRPWTLNSGAGGGISTSLNQLEYDGYLTFTDAQNPAHNLHMAWHVLPRLSPDLHASTSPAEGNTTPFTLKNFGVGSATYQAFSLLGENPVAPESGEPGSQDLNITARYLGAASYPAVGICSSSLLLQFGVQTWQPITHANYPVEINLQLDTNRDGQPDAVIYTSEFDGASNFAADGRNATYAGPISGPYTSTFFTQHGTNSGTFILTVCGEQVGLRSTDAGRMIDVVATTRDNYYFTHQPSATIRATMGLLNERYSVGTEPATPPLTQISLGAKTTASYLIRDHGDKGSSEQGILLLNPNGGGREALVVLPR</sequence>
<keyword evidence="3" id="KW-0964">Secreted</keyword>
<keyword evidence="14" id="KW-1185">Reference proteome</keyword>
<comment type="similarity">
    <text evidence="1 9 10">Belongs to the peptidase S8 family.</text>
</comment>
<feature type="domain" description="PA" evidence="12">
    <location>
        <begin position="399"/>
        <end position="487"/>
    </location>
</feature>
<dbReference type="GO" id="GO:0004252">
    <property type="term" value="F:serine-type endopeptidase activity"/>
    <property type="evidence" value="ECO:0007669"/>
    <property type="project" value="UniProtKB-UniRule"/>
</dbReference>
<feature type="domain" description="Peptidase S8/S53" evidence="11">
    <location>
        <begin position="160"/>
        <end position="604"/>
    </location>
</feature>
<keyword evidence="7 9" id="KW-0720">Serine protease</keyword>
<name>E1ICD2_9CHLR</name>
<keyword evidence="4 9" id="KW-0645">Protease</keyword>
<reference evidence="13 14" key="1">
    <citation type="journal article" date="2011" name="J. Bacteriol.">
        <title>Draft genome sequence of the anoxygenic filamentous phototrophic bacterium Oscillochloris trichoides subsp. DG-6.</title>
        <authorList>
            <person name="Kuznetsov B.B."/>
            <person name="Ivanovsky R.N."/>
            <person name="Keppen O.I."/>
            <person name="Sukhacheva M.V."/>
            <person name="Bumazhkin B.K."/>
            <person name="Patutina E.O."/>
            <person name="Beletsky A.V."/>
            <person name="Mardanov A.V."/>
            <person name="Baslerov R.V."/>
            <person name="Panteleeva A.N."/>
            <person name="Kolganova T.V."/>
            <person name="Ravin N.V."/>
            <person name="Skryabin K.G."/>
        </authorList>
    </citation>
    <scope>NUCLEOTIDE SEQUENCE [LARGE SCALE GENOMIC DNA]</scope>
    <source>
        <strain evidence="13 14">DG-6</strain>
    </source>
</reference>
<dbReference type="eggNOG" id="COG1404">
    <property type="taxonomic scope" value="Bacteria"/>
</dbReference>
<feature type="active site" description="Charge relay system" evidence="8 9">
    <location>
        <position position="169"/>
    </location>
</feature>
<protein>
    <submittedName>
        <fullName evidence="13">Peptidase S8 and S53 subtilisin kexin sedolisin</fullName>
    </submittedName>
</protein>
<dbReference type="Pfam" id="PF00082">
    <property type="entry name" value="Peptidase_S8"/>
    <property type="match status" value="1"/>
</dbReference>
<gene>
    <name evidence="13" type="ORF">OSCT_0983</name>
</gene>
<dbReference type="GO" id="GO:0006508">
    <property type="term" value="P:proteolysis"/>
    <property type="evidence" value="ECO:0007669"/>
    <property type="project" value="UniProtKB-KW"/>
</dbReference>
<dbReference type="Gene3D" id="3.50.30.30">
    <property type="match status" value="1"/>
</dbReference>
<dbReference type="InterPro" id="IPR050131">
    <property type="entry name" value="Peptidase_S8_subtilisin-like"/>
</dbReference>
<dbReference type="PANTHER" id="PTHR43806">
    <property type="entry name" value="PEPTIDASE S8"/>
    <property type="match status" value="1"/>
</dbReference>
<evidence type="ECO:0000313" key="14">
    <source>
        <dbReference type="Proteomes" id="UP000054010"/>
    </source>
</evidence>
<feature type="active site" description="Charge relay system" evidence="8 9">
    <location>
        <position position="241"/>
    </location>
</feature>
<dbReference type="InterPro" id="IPR015500">
    <property type="entry name" value="Peptidase_S8_subtilisin-rel"/>
</dbReference>
<dbReference type="InterPro" id="IPR046450">
    <property type="entry name" value="PA_dom_sf"/>
</dbReference>
<dbReference type="Gene3D" id="3.40.50.200">
    <property type="entry name" value="Peptidase S8/S53 domain"/>
    <property type="match status" value="1"/>
</dbReference>
<dbReference type="InterPro" id="IPR036852">
    <property type="entry name" value="Peptidase_S8/S53_dom_sf"/>
</dbReference>
<dbReference type="PROSITE" id="PS00136">
    <property type="entry name" value="SUBTILASE_ASP"/>
    <property type="match status" value="1"/>
</dbReference>
<dbReference type="STRING" id="765420.OSCT_0983"/>
<dbReference type="PANTHER" id="PTHR43806:SF11">
    <property type="entry name" value="CEREVISIN-RELATED"/>
    <property type="match status" value="1"/>
</dbReference>
<dbReference type="PRINTS" id="PR00723">
    <property type="entry name" value="SUBTILISIN"/>
</dbReference>
<dbReference type="InterPro" id="IPR000209">
    <property type="entry name" value="Peptidase_S8/S53_dom"/>
</dbReference>
<dbReference type="CDD" id="cd00538">
    <property type="entry name" value="PA"/>
    <property type="match status" value="1"/>
</dbReference>
<dbReference type="HOGENOM" id="CLU_005356_0_0_0"/>
<evidence type="ECO:0000256" key="8">
    <source>
        <dbReference type="PIRSR" id="PIRSR615500-1"/>
    </source>
</evidence>
<dbReference type="EMBL" id="ADVR01000024">
    <property type="protein sequence ID" value="EFO81127.1"/>
    <property type="molecule type" value="Genomic_DNA"/>
</dbReference>
<organism evidence="13 14">
    <name type="scientific">Oscillochloris trichoides DG-6</name>
    <dbReference type="NCBI Taxonomy" id="765420"/>
    <lineage>
        <taxon>Bacteria</taxon>
        <taxon>Bacillati</taxon>
        <taxon>Chloroflexota</taxon>
        <taxon>Chloroflexia</taxon>
        <taxon>Chloroflexales</taxon>
        <taxon>Chloroflexineae</taxon>
        <taxon>Oscillochloridaceae</taxon>
        <taxon>Oscillochloris</taxon>
    </lineage>
</organism>
<evidence type="ECO:0000256" key="7">
    <source>
        <dbReference type="ARBA" id="ARBA00022825"/>
    </source>
</evidence>
<dbReference type="SUPFAM" id="SSF52025">
    <property type="entry name" value="PA domain"/>
    <property type="match status" value="1"/>
</dbReference>
<dbReference type="SUPFAM" id="SSF52743">
    <property type="entry name" value="Subtilisin-like"/>
    <property type="match status" value="1"/>
</dbReference>
<dbReference type="InterPro" id="IPR023827">
    <property type="entry name" value="Peptidase_S8_Asp-AS"/>
</dbReference>
<evidence type="ECO:0000256" key="6">
    <source>
        <dbReference type="ARBA" id="ARBA00022801"/>
    </source>
</evidence>
<dbReference type="Proteomes" id="UP000054010">
    <property type="component" value="Unassembled WGS sequence"/>
</dbReference>